<protein>
    <recommendedName>
        <fullName evidence="1">Phospholipase C/D domain-containing protein</fullName>
    </recommendedName>
</protein>
<dbReference type="RefSeq" id="WP_171691588.1">
    <property type="nucleotide sequence ID" value="NZ_WHOC01000123.1"/>
</dbReference>
<feature type="domain" description="Phospholipase C/D" evidence="1">
    <location>
        <begin position="6"/>
        <end position="125"/>
    </location>
</feature>
<organism evidence="2 3">
    <name type="scientific">Paenibacillus germinis</name>
    <dbReference type="NCBI Taxonomy" id="2654979"/>
    <lineage>
        <taxon>Bacteria</taxon>
        <taxon>Bacillati</taxon>
        <taxon>Bacillota</taxon>
        <taxon>Bacilli</taxon>
        <taxon>Bacillales</taxon>
        <taxon>Paenibacillaceae</taxon>
        <taxon>Paenibacillus</taxon>
    </lineage>
</organism>
<keyword evidence="3" id="KW-1185">Reference proteome</keyword>
<evidence type="ECO:0000313" key="2">
    <source>
        <dbReference type="EMBL" id="NOU88574.1"/>
    </source>
</evidence>
<name>A0ABX1Z6W3_9BACL</name>
<accession>A0ABX1Z6W3</accession>
<dbReference type="InterPro" id="IPR029002">
    <property type="entry name" value="PLPC/GPLD1"/>
</dbReference>
<dbReference type="Proteomes" id="UP000658690">
    <property type="component" value="Unassembled WGS sequence"/>
</dbReference>
<gene>
    <name evidence="2" type="ORF">GC102_22875</name>
</gene>
<reference evidence="2 3" key="1">
    <citation type="submission" date="2019-10" db="EMBL/GenBank/DDBJ databases">
        <title>Description of Paenibacillus choica sp. nov.</title>
        <authorList>
            <person name="Carlier A."/>
            <person name="Qi S."/>
        </authorList>
    </citation>
    <scope>NUCLEOTIDE SEQUENCE [LARGE SCALE GENOMIC DNA]</scope>
    <source>
        <strain evidence="2 3">LMG 31460</strain>
    </source>
</reference>
<sequence>MGSRLMHIIIGELVASSLDIIKDKRSFLLGAIAPDAASTIERKNITHYFEGDLDQGTRQINYAKFVDKYISQVNDDYSLGYLTHLVSDYVWMEFIYYPHGFKQKQVSDPSFLQKWHSDFRKMNTKLLCHYNNRHLKEWLELNAFPREVEEITPDDLQKFIEEMYGDFDIIEQNKDCELEVYNFNEIIEYINLSKSKAITVIEEIIPRTPLDRTNSIQLTENET</sequence>
<proteinExistence type="predicted"/>
<evidence type="ECO:0000313" key="3">
    <source>
        <dbReference type="Proteomes" id="UP000658690"/>
    </source>
</evidence>
<comment type="caution">
    <text evidence="2">The sequence shown here is derived from an EMBL/GenBank/DDBJ whole genome shotgun (WGS) entry which is preliminary data.</text>
</comment>
<evidence type="ECO:0000259" key="1">
    <source>
        <dbReference type="Pfam" id="PF00882"/>
    </source>
</evidence>
<dbReference type="EMBL" id="WHOC01000123">
    <property type="protein sequence ID" value="NOU88574.1"/>
    <property type="molecule type" value="Genomic_DNA"/>
</dbReference>
<dbReference type="Pfam" id="PF00882">
    <property type="entry name" value="Zn_dep_PLPC"/>
    <property type="match status" value="1"/>
</dbReference>